<dbReference type="GO" id="GO:0032259">
    <property type="term" value="P:methylation"/>
    <property type="evidence" value="ECO:0007669"/>
    <property type="project" value="UniProtKB-KW"/>
</dbReference>
<dbReference type="Gene3D" id="3.40.50.150">
    <property type="entry name" value="Vaccinia Virus protein VP39"/>
    <property type="match status" value="1"/>
</dbReference>
<feature type="domain" description="Type II methyltransferase M.Eco57I C-terminal" evidence="8">
    <location>
        <begin position="202"/>
        <end position="463"/>
    </location>
</feature>
<accession>A0A6J7JVK1</accession>
<dbReference type="EC" id="2.1.1.72" evidence="2"/>
<proteinExistence type="inferred from homology"/>
<name>A0A6J7JVK1_9ZZZZ</name>
<dbReference type="Pfam" id="PF07669">
    <property type="entry name" value="Eco57I"/>
    <property type="match status" value="1"/>
</dbReference>
<dbReference type="PANTHER" id="PTHR33841">
    <property type="entry name" value="DNA METHYLTRANSFERASE YEEA-RELATED"/>
    <property type="match status" value="1"/>
</dbReference>
<dbReference type="PRINTS" id="PR00507">
    <property type="entry name" value="N12N6MTFRASE"/>
</dbReference>
<feature type="domain" description="Type II methyltransferase M.TaqI-like" evidence="7">
    <location>
        <begin position="49"/>
        <end position="154"/>
    </location>
</feature>
<evidence type="ECO:0000256" key="4">
    <source>
        <dbReference type="ARBA" id="ARBA00022679"/>
    </source>
</evidence>
<dbReference type="InterPro" id="IPR002052">
    <property type="entry name" value="DNA_methylase_N6_adenine_CS"/>
</dbReference>
<comment type="catalytic activity">
    <reaction evidence="6">
        <text>a 2'-deoxyadenosine in DNA + S-adenosyl-L-methionine = an N(6)-methyl-2'-deoxyadenosine in DNA + S-adenosyl-L-homocysteine + H(+)</text>
        <dbReference type="Rhea" id="RHEA:15197"/>
        <dbReference type="Rhea" id="RHEA-COMP:12418"/>
        <dbReference type="Rhea" id="RHEA-COMP:12419"/>
        <dbReference type="ChEBI" id="CHEBI:15378"/>
        <dbReference type="ChEBI" id="CHEBI:57856"/>
        <dbReference type="ChEBI" id="CHEBI:59789"/>
        <dbReference type="ChEBI" id="CHEBI:90615"/>
        <dbReference type="ChEBI" id="CHEBI:90616"/>
        <dbReference type="EC" id="2.1.1.72"/>
    </reaction>
</comment>
<comment type="similarity">
    <text evidence="1">Belongs to the N(4)/N(6)-methyltransferase family.</text>
</comment>
<reference evidence="9" key="1">
    <citation type="submission" date="2020-05" db="EMBL/GenBank/DDBJ databases">
        <authorList>
            <person name="Chiriac C."/>
            <person name="Salcher M."/>
            <person name="Ghai R."/>
            <person name="Kavagutti S V."/>
        </authorList>
    </citation>
    <scope>NUCLEOTIDE SEQUENCE</scope>
</reference>
<evidence type="ECO:0000256" key="6">
    <source>
        <dbReference type="ARBA" id="ARBA00047942"/>
    </source>
</evidence>
<keyword evidence="5" id="KW-0949">S-adenosyl-L-methionine</keyword>
<dbReference type="InterPro" id="IPR054520">
    <property type="entry name" value="M_Eco57I_C"/>
</dbReference>
<dbReference type="Pfam" id="PF22837">
    <property type="entry name" value="M_Eco57I_C"/>
    <property type="match status" value="1"/>
</dbReference>
<organism evidence="9">
    <name type="scientific">freshwater metagenome</name>
    <dbReference type="NCBI Taxonomy" id="449393"/>
    <lineage>
        <taxon>unclassified sequences</taxon>
        <taxon>metagenomes</taxon>
        <taxon>ecological metagenomes</taxon>
    </lineage>
</organism>
<dbReference type="GO" id="GO:0003676">
    <property type="term" value="F:nucleic acid binding"/>
    <property type="evidence" value="ECO:0007669"/>
    <property type="project" value="InterPro"/>
</dbReference>
<dbReference type="EMBL" id="CAFBMW010000019">
    <property type="protein sequence ID" value="CAB4947838.1"/>
    <property type="molecule type" value="Genomic_DNA"/>
</dbReference>
<keyword evidence="4" id="KW-0808">Transferase</keyword>
<evidence type="ECO:0000256" key="3">
    <source>
        <dbReference type="ARBA" id="ARBA00022603"/>
    </source>
</evidence>
<evidence type="ECO:0000256" key="2">
    <source>
        <dbReference type="ARBA" id="ARBA00011900"/>
    </source>
</evidence>
<dbReference type="SUPFAM" id="SSF53335">
    <property type="entry name" value="S-adenosyl-L-methionine-dependent methyltransferases"/>
    <property type="match status" value="1"/>
</dbReference>
<dbReference type="InterPro" id="IPR050953">
    <property type="entry name" value="N4_N6_ade-DNA_methylase"/>
</dbReference>
<dbReference type="GO" id="GO:0009007">
    <property type="term" value="F:site-specific DNA-methyltransferase (adenine-specific) activity"/>
    <property type="evidence" value="ECO:0007669"/>
    <property type="project" value="UniProtKB-EC"/>
</dbReference>
<gene>
    <name evidence="9" type="ORF">UFOPK3662_02346</name>
</gene>
<dbReference type="GO" id="GO:0006304">
    <property type="term" value="P:DNA modification"/>
    <property type="evidence" value="ECO:0007669"/>
    <property type="project" value="InterPro"/>
</dbReference>
<evidence type="ECO:0000256" key="5">
    <source>
        <dbReference type="ARBA" id="ARBA00022691"/>
    </source>
</evidence>
<evidence type="ECO:0000259" key="7">
    <source>
        <dbReference type="Pfam" id="PF07669"/>
    </source>
</evidence>
<dbReference type="InterPro" id="IPR011639">
    <property type="entry name" value="MethylTrfase_TaqI-like_dom"/>
</dbReference>
<dbReference type="PANTHER" id="PTHR33841:SF5">
    <property type="entry name" value="DNA METHYLASE (MODIFICATION METHYLASE) (METHYLTRANSFERASE)-RELATED"/>
    <property type="match status" value="1"/>
</dbReference>
<evidence type="ECO:0000256" key="1">
    <source>
        <dbReference type="ARBA" id="ARBA00006594"/>
    </source>
</evidence>
<protein>
    <recommendedName>
        <fullName evidence="2">site-specific DNA-methyltransferase (adenine-specific)</fullName>
        <ecNumber evidence="2">2.1.1.72</ecNumber>
    </recommendedName>
</protein>
<dbReference type="PROSITE" id="PS00092">
    <property type="entry name" value="N6_MTASE"/>
    <property type="match status" value="1"/>
</dbReference>
<dbReference type="AlphaFoldDB" id="A0A6J7JVK1"/>
<keyword evidence="3" id="KW-0489">Methyltransferase</keyword>
<sequence length="504" mass="54343">MLAAGNRLRALGATGTDLVGYELHPESARRAVSFLDTQGYTSRVGVGDFLEVAPEPRYQAVVGNPPYIRYQGFTGASREAGRVASAAVGVTMSGLASSWAPFTLHASAFLAPGGRLALVLPAELLAANYAASVREFLLRRFGTVQVVLFDRQVFPGVQTEAVLLMAEGTGGTSDVAFGRVSSLDQLSSVRFDAVLRPTDLRAKWTHALLSASATATLDGLQAAEDFTPLGTWGRVSLGAVTGNNKFFTLPPKEAADRGLRPSDLVRISPPGSTHLRQLTVSRATWQRLGAQGARTMLFRPLKPSPAALRYIAEGEELEVDQAYKCQVRSPWWKVPLPAAPDLFFTYMNADTAQLCANPLRLRHLNSVHGLYLAERHRREDQTQLLALASLNSATMLSAETVGRAYGGGILKMEPREAVQLAVPAPELLHRVRDELRAIAPRARRAMAAGRLADAVALVDDVVLLGGGGLKDTSVHELRRGRNLLAHRRHARRKTEDPASGQADG</sequence>
<dbReference type="InterPro" id="IPR029063">
    <property type="entry name" value="SAM-dependent_MTases_sf"/>
</dbReference>
<evidence type="ECO:0000313" key="9">
    <source>
        <dbReference type="EMBL" id="CAB4947838.1"/>
    </source>
</evidence>
<evidence type="ECO:0000259" key="8">
    <source>
        <dbReference type="Pfam" id="PF22837"/>
    </source>
</evidence>